<keyword evidence="1" id="KW-1133">Transmembrane helix</keyword>
<evidence type="ECO:0000256" key="1">
    <source>
        <dbReference type="SAM" id="Phobius"/>
    </source>
</evidence>
<reference evidence="2" key="1">
    <citation type="submission" date="2023-07" db="EMBL/GenBank/DDBJ databases">
        <title>Gilvimarinus algae sp. nov., isolated from the surface of Kelp.</title>
        <authorList>
            <person name="Sun Y.Y."/>
            <person name="Gong Y."/>
            <person name="Du Z.J."/>
        </authorList>
    </citation>
    <scope>NUCLEOTIDE SEQUENCE</scope>
    <source>
        <strain evidence="2">SDUM040014</strain>
    </source>
</reference>
<comment type="caution">
    <text evidence="2">The sequence shown here is derived from an EMBL/GenBank/DDBJ whole genome shotgun (WGS) entry which is preliminary data.</text>
</comment>
<gene>
    <name evidence="2" type="ORF">QWI16_04525</name>
</gene>
<keyword evidence="3" id="KW-1185">Reference proteome</keyword>
<name>A0ABT8TBV1_9GAMM</name>
<accession>A0ABT8TBV1</accession>
<feature type="transmembrane region" description="Helical" evidence="1">
    <location>
        <begin position="86"/>
        <end position="110"/>
    </location>
</feature>
<evidence type="ECO:0008006" key="4">
    <source>
        <dbReference type="Google" id="ProtNLM"/>
    </source>
</evidence>
<feature type="transmembrane region" description="Helical" evidence="1">
    <location>
        <begin position="281"/>
        <end position="299"/>
    </location>
</feature>
<evidence type="ECO:0000313" key="3">
    <source>
        <dbReference type="Proteomes" id="UP001168380"/>
    </source>
</evidence>
<feature type="transmembrane region" description="Helical" evidence="1">
    <location>
        <begin position="193"/>
        <end position="214"/>
    </location>
</feature>
<keyword evidence="1" id="KW-0812">Transmembrane</keyword>
<organism evidence="2 3">
    <name type="scientific">Gilvimarinus algae</name>
    <dbReference type="NCBI Taxonomy" id="3058037"/>
    <lineage>
        <taxon>Bacteria</taxon>
        <taxon>Pseudomonadati</taxon>
        <taxon>Pseudomonadota</taxon>
        <taxon>Gammaproteobacteria</taxon>
        <taxon>Cellvibrionales</taxon>
        <taxon>Cellvibrionaceae</taxon>
        <taxon>Gilvimarinus</taxon>
    </lineage>
</organism>
<feature type="transmembrane region" description="Helical" evidence="1">
    <location>
        <begin position="131"/>
        <end position="157"/>
    </location>
</feature>
<dbReference type="Proteomes" id="UP001168380">
    <property type="component" value="Unassembled WGS sequence"/>
</dbReference>
<feature type="transmembrane region" description="Helical" evidence="1">
    <location>
        <begin position="221"/>
        <end position="243"/>
    </location>
</feature>
<feature type="transmembrane region" description="Helical" evidence="1">
    <location>
        <begin position="20"/>
        <end position="41"/>
    </location>
</feature>
<protein>
    <recommendedName>
        <fullName evidence="4">ABC transporter permease</fullName>
    </recommendedName>
</protein>
<dbReference type="RefSeq" id="WP_302711563.1">
    <property type="nucleotide sequence ID" value="NZ_JAULRT010000035.1"/>
</dbReference>
<evidence type="ECO:0000313" key="2">
    <source>
        <dbReference type="EMBL" id="MDO3381426.1"/>
    </source>
</evidence>
<sequence length="306" mass="33997">MNKIITQVKREVWESSGIFYKAPLLLFAIILVFSAISLYSLHAEHLGDVNFHWSNKWHSEGEQANATEGHQSVQEMAADKLIGVQYIIYFIFGVICLFNTIIYSLGALIGDRRDRSILFFKSLPLSEWQVVITKLLLCAFTLPLIYWLCAFLTVLAYSGGAVAFGTSTLDLSGSELWQQMRVLPSAAAGFVKLWFTGLWALPLISALLLVSAWAKRSPFGILVAVFVGIWLFEKWFLGTGYLVETLAAYLSGLYVGDHISFVAGDGQAGLRGIGAFVVRPGLYLGLAVSCVFVYGAVWLRDRRFEI</sequence>
<keyword evidence="1" id="KW-0472">Membrane</keyword>
<proteinExistence type="predicted"/>
<dbReference type="EMBL" id="JAULRT010000035">
    <property type="protein sequence ID" value="MDO3381426.1"/>
    <property type="molecule type" value="Genomic_DNA"/>
</dbReference>